<dbReference type="PANTHER" id="PTHR11871">
    <property type="entry name" value="PROTEIN PHOSPHATASE PP2A REGULATORY SUBUNIT B"/>
    <property type="match status" value="1"/>
</dbReference>
<reference evidence="4" key="2">
    <citation type="journal article" date="2015" name="Data Brief">
        <title>Shoot transcriptome of the giant reed, Arundo donax.</title>
        <authorList>
            <person name="Barrero R.A."/>
            <person name="Guerrero F.D."/>
            <person name="Moolhuijzen P."/>
            <person name="Goolsby J.A."/>
            <person name="Tidwell J."/>
            <person name="Bellgard S.E."/>
            <person name="Bellgard M.I."/>
        </authorList>
    </citation>
    <scope>NUCLEOTIDE SEQUENCE</scope>
    <source>
        <tissue evidence="4">Shoot tissue taken approximately 20 cm above the soil surface</tissue>
    </source>
</reference>
<dbReference type="EMBL" id="GBRH01270208">
    <property type="protein sequence ID" value="JAD27687.1"/>
    <property type="molecule type" value="Transcribed_RNA"/>
</dbReference>
<dbReference type="Gene3D" id="2.130.10.10">
    <property type="entry name" value="YVTN repeat-like/Quinoprotein amine dehydrogenase"/>
    <property type="match status" value="1"/>
</dbReference>
<dbReference type="GO" id="GO:0000159">
    <property type="term" value="C:protein phosphatase type 2A complex"/>
    <property type="evidence" value="ECO:0007669"/>
    <property type="project" value="InterPro"/>
</dbReference>
<feature type="compositionally biased region" description="Basic and acidic residues" evidence="3">
    <location>
        <begin position="15"/>
        <end position="27"/>
    </location>
</feature>
<evidence type="ECO:0000256" key="3">
    <source>
        <dbReference type="SAM" id="MobiDB-lite"/>
    </source>
</evidence>
<sequence>MLATNDRTVKLWKVSEHKANKGNDQPRRGTPTLSLQEPYSEWATKNARGLPADSAEHSEKVGDVGDGYSAKCRRVFARAHEYNINSISTNCDGETFMSADDLRINLWHLEITSQCFNIVDLKPPDMEDLR</sequence>
<keyword evidence="1" id="KW-0853">WD repeat</keyword>
<feature type="region of interest" description="Disordered" evidence="3">
    <location>
        <begin position="15"/>
        <end position="36"/>
    </location>
</feature>
<reference evidence="4" key="1">
    <citation type="submission" date="2014-09" db="EMBL/GenBank/DDBJ databases">
        <authorList>
            <person name="Magalhaes I.L.F."/>
            <person name="Oliveira U."/>
            <person name="Santos F.R."/>
            <person name="Vidigal T.H.D.A."/>
            <person name="Brescovit A.D."/>
            <person name="Santos A.J."/>
        </authorList>
    </citation>
    <scope>NUCLEOTIDE SEQUENCE</scope>
    <source>
        <tissue evidence="4">Shoot tissue taken approximately 20 cm above the soil surface</tissue>
    </source>
</reference>
<dbReference type="GO" id="GO:0019888">
    <property type="term" value="F:protein phosphatase regulator activity"/>
    <property type="evidence" value="ECO:0007669"/>
    <property type="project" value="InterPro"/>
</dbReference>
<organism evidence="4">
    <name type="scientific">Arundo donax</name>
    <name type="common">Giant reed</name>
    <name type="synonym">Donax arundinaceus</name>
    <dbReference type="NCBI Taxonomy" id="35708"/>
    <lineage>
        <taxon>Eukaryota</taxon>
        <taxon>Viridiplantae</taxon>
        <taxon>Streptophyta</taxon>
        <taxon>Embryophyta</taxon>
        <taxon>Tracheophyta</taxon>
        <taxon>Spermatophyta</taxon>
        <taxon>Magnoliopsida</taxon>
        <taxon>Liliopsida</taxon>
        <taxon>Poales</taxon>
        <taxon>Poaceae</taxon>
        <taxon>PACMAD clade</taxon>
        <taxon>Arundinoideae</taxon>
        <taxon>Arundineae</taxon>
        <taxon>Arundo</taxon>
    </lineage>
</organism>
<keyword evidence="2" id="KW-0677">Repeat</keyword>
<protein>
    <submittedName>
        <fullName evidence="4">KLTH0E06534p</fullName>
    </submittedName>
</protein>
<dbReference type="InterPro" id="IPR015943">
    <property type="entry name" value="WD40/YVTN_repeat-like_dom_sf"/>
</dbReference>
<accession>A0A0A8YYK7</accession>
<proteinExistence type="predicted"/>
<dbReference type="PRINTS" id="PR00600">
    <property type="entry name" value="PP2APR55"/>
</dbReference>
<evidence type="ECO:0000256" key="2">
    <source>
        <dbReference type="ARBA" id="ARBA00022737"/>
    </source>
</evidence>
<evidence type="ECO:0000313" key="4">
    <source>
        <dbReference type="EMBL" id="JAD27687.1"/>
    </source>
</evidence>
<dbReference type="InterPro" id="IPR036322">
    <property type="entry name" value="WD40_repeat_dom_sf"/>
</dbReference>
<evidence type="ECO:0000256" key="1">
    <source>
        <dbReference type="ARBA" id="ARBA00022574"/>
    </source>
</evidence>
<dbReference type="InterPro" id="IPR000009">
    <property type="entry name" value="PP2A_PR55"/>
</dbReference>
<name>A0A0A8YYK7_ARUDO</name>
<dbReference type="SUPFAM" id="SSF50978">
    <property type="entry name" value="WD40 repeat-like"/>
    <property type="match status" value="1"/>
</dbReference>
<dbReference type="AlphaFoldDB" id="A0A0A8YYK7"/>